<dbReference type="PROSITE" id="PS51257">
    <property type="entry name" value="PROKAR_LIPOPROTEIN"/>
    <property type="match status" value="1"/>
</dbReference>
<keyword evidence="3" id="KW-1185">Reference proteome</keyword>
<dbReference type="OrthoDB" id="1096722at2"/>
<feature type="chain" id="PRO_5031327760" description="DUF4843 domain-containing protein" evidence="1">
    <location>
        <begin position="21"/>
        <end position="225"/>
    </location>
</feature>
<organism evidence="2 3">
    <name type="scientific">Butyricimonas faecihominis</name>
    <dbReference type="NCBI Taxonomy" id="1472416"/>
    <lineage>
        <taxon>Bacteria</taxon>
        <taxon>Pseudomonadati</taxon>
        <taxon>Bacteroidota</taxon>
        <taxon>Bacteroidia</taxon>
        <taxon>Bacteroidales</taxon>
        <taxon>Odoribacteraceae</taxon>
        <taxon>Butyricimonas</taxon>
    </lineage>
</organism>
<dbReference type="RefSeq" id="WP_124316754.1">
    <property type="nucleotide sequence ID" value="NZ_AP028155.1"/>
</dbReference>
<sequence length="225" mass="25066">MKRILITSILGFLFSGLFMSCQEDEIKFYTGPVAINMTVDGDGTFVSNETNEEKTFKIEFAVQGEVSDRDRVLKLAFGKGHTAVAGTNFDMPMEVIIEAGRLDTIIECKAYREGLTMEPLMFDLVVDPSGDFVGGVNDELLVKLMLGYPTKWIDPSGWAAEYWLGKCTQAKYAFVFEQLGTLDLGPYQGSFGSGYMDLMNKFNKILETDPRLDDDGKVMKFGPGY</sequence>
<accession>A0A7W6HXC8</accession>
<dbReference type="AlphaFoldDB" id="A0A7W6HXC8"/>
<evidence type="ECO:0000313" key="3">
    <source>
        <dbReference type="Proteomes" id="UP000546007"/>
    </source>
</evidence>
<name>A0A7W6HXC8_9BACT</name>
<gene>
    <name evidence="2" type="ORF">GGR14_002539</name>
</gene>
<reference evidence="2 3" key="1">
    <citation type="submission" date="2020-08" db="EMBL/GenBank/DDBJ databases">
        <title>Genomic Encyclopedia of Type Strains, Phase IV (KMG-IV): sequencing the most valuable type-strain genomes for metagenomic binning, comparative biology and taxonomic classification.</title>
        <authorList>
            <person name="Goeker M."/>
        </authorList>
    </citation>
    <scope>NUCLEOTIDE SEQUENCE [LARGE SCALE GENOMIC DNA]</scope>
    <source>
        <strain evidence="2 3">DSM 105721</strain>
    </source>
</reference>
<proteinExistence type="predicted"/>
<dbReference type="Pfam" id="PF16132">
    <property type="entry name" value="DUF4843"/>
    <property type="match status" value="1"/>
</dbReference>
<dbReference type="GeneID" id="93102786"/>
<comment type="caution">
    <text evidence="2">The sequence shown here is derived from an EMBL/GenBank/DDBJ whole genome shotgun (WGS) entry which is preliminary data.</text>
</comment>
<dbReference type="EMBL" id="JACIES010000006">
    <property type="protein sequence ID" value="MBB4026738.1"/>
    <property type="molecule type" value="Genomic_DNA"/>
</dbReference>
<evidence type="ECO:0000256" key="1">
    <source>
        <dbReference type="SAM" id="SignalP"/>
    </source>
</evidence>
<dbReference type="InterPro" id="IPR032299">
    <property type="entry name" value="DUF4843"/>
</dbReference>
<dbReference type="Proteomes" id="UP000546007">
    <property type="component" value="Unassembled WGS sequence"/>
</dbReference>
<evidence type="ECO:0008006" key="4">
    <source>
        <dbReference type="Google" id="ProtNLM"/>
    </source>
</evidence>
<evidence type="ECO:0000313" key="2">
    <source>
        <dbReference type="EMBL" id="MBB4026738.1"/>
    </source>
</evidence>
<feature type="signal peptide" evidence="1">
    <location>
        <begin position="1"/>
        <end position="20"/>
    </location>
</feature>
<keyword evidence="1" id="KW-0732">Signal</keyword>
<protein>
    <recommendedName>
        <fullName evidence="4">DUF4843 domain-containing protein</fullName>
    </recommendedName>
</protein>